<dbReference type="Proteomes" id="UP000294155">
    <property type="component" value="Unassembled WGS sequence"/>
</dbReference>
<feature type="chain" id="PRO_5020514029" evidence="1">
    <location>
        <begin position="22"/>
        <end position="305"/>
    </location>
</feature>
<sequence length="305" mass="34553">MRKLLIPLLFICSLAAHPGRAQELKALVQVTAENVPITDRQLLQQMQNDMQTFLNNRAFTSQTYRPDERINCRLFVGINKIPENGSYEATARIVTTRPVYGTGYETNLMTFADKSWVFKYNPQTPIDYSENAYVGNLSSLLSFYAYIIIGMDQDSFSRLGGSPYFDRARNILNNASAQSSSTNEADKGWNDTEANNRYWLLNNLQDPQLEALRSGSYAYYRQGLDVFIEKPVDARTSIFTALQGVQQAAIRRPGTLLARSFFTAKAQEITDIFRTAPDAEQKKQVVTMMSEVDPTNSARYQALLR</sequence>
<dbReference type="Pfam" id="PF16119">
    <property type="entry name" value="DUF4835"/>
    <property type="match status" value="1"/>
</dbReference>
<comment type="caution">
    <text evidence="2">The sequence shown here is derived from an EMBL/GenBank/DDBJ whole genome shotgun (WGS) entry which is preliminary data.</text>
</comment>
<dbReference type="RefSeq" id="WP_129922785.1">
    <property type="nucleotide sequence ID" value="NZ_SEWE01000054.1"/>
</dbReference>
<keyword evidence="1" id="KW-0732">Signal</keyword>
<protein>
    <submittedName>
        <fullName evidence="2">DUF4835 family protein</fullName>
    </submittedName>
</protein>
<dbReference type="InterPro" id="IPR032274">
    <property type="entry name" value="DUF4835"/>
</dbReference>
<gene>
    <name evidence="2" type="ORF">EWM57_18445</name>
</gene>
<feature type="signal peptide" evidence="1">
    <location>
        <begin position="1"/>
        <end position="21"/>
    </location>
</feature>
<organism evidence="2 3">
    <name type="scientific">Hymenobacter persicinus</name>
    <dbReference type="NCBI Taxonomy" id="2025506"/>
    <lineage>
        <taxon>Bacteria</taxon>
        <taxon>Pseudomonadati</taxon>
        <taxon>Bacteroidota</taxon>
        <taxon>Cytophagia</taxon>
        <taxon>Cytophagales</taxon>
        <taxon>Hymenobacteraceae</taxon>
        <taxon>Hymenobacter</taxon>
    </lineage>
</organism>
<evidence type="ECO:0000313" key="2">
    <source>
        <dbReference type="EMBL" id="RYU76722.1"/>
    </source>
</evidence>
<dbReference type="AlphaFoldDB" id="A0A4Q5L7C7"/>
<reference evidence="2 3" key="1">
    <citation type="submission" date="2019-02" db="EMBL/GenBank/DDBJ databases">
        <title>Bacterial novel species isolated from soil.</title>
        <authorList>
            <person name="Jung H.-Y."/>
        </authorList>
    </citation>
    <scope>NUCLEOTIDE SEQUENCE [LARGE SCALE GENOMIC DNA]</scope>
    <source>
        <strain evidence="2 3">1-3-3-3</strain>
    </source>
</reference>
<name>A0A4Q5L7C7_9BACT</name>
<keyword evidence="3" id="KW-1185">Reference proteome</keyword>
<dbReference type="EMBL" id="SEWE01000054">
    <property type="protein sequence ID" value="RYU76722.1"/>
    <property type="molecule type" value="Genomic_DNA"/>
</dbReference>
<evidence type="ECO:0000313" key="3">
    <source>
        <dbReference type="Proteomes" id="UP000294155"/>
    </source>
</evidence>
<proteinExistence type="predicted"/>
<dbReference type="OrthoDB" id="9773381at2"/>
<evidence type="ECO:0000256" key="1">
    <source>
        <dbReference type="SAM" id="SignalP"/>
    </source>
</evidence>
<accession>A0A4Q5L7C7</accession>